<reference evidence="1 2" key="1">
    <citation type="submission" date="2020-02" db="EMBL/GenBank/DDBJ databases">
        <title>A chromosome-scale genome assembly of the black bullhead catfish (Ameiurus melas).</title>
        <authorList>
            <person name="Wen M."/>
            <person name="Zham M."/>
            <person name="Cabau C."/>
            <person name="Klopp C."/>
            <person name="Donnadieu C."/>
            <person name="Roques C."/>
            <person name="Bouchez O."/>
            <person name="Lampietro C."/>
            <person name="Jouanno E."/>
            <person name="Herpin A."/>
            <person name="Louis A."/>
            <person name="Berthelot C."/>
            <person name="Parey E."/>
            <person name="Roest-Crollius H."/>
            <person name="Braasch I."/>
            <person name="Postlethwait J."/>
            <person name="Robinson-Rechavi M."/>
            <person name="Echchiki A."/>
            <person name="Begum T."/>
            <person name="Montfort J."/>
            <person name="Schartl M."/>
            <person name="Bobe J."/>
            <person name="Guiguen Y."/>
        </authorList>
    </citation>
    <scope>NUCLEOTIDE SEQUENCE [LARGE SCALE GENOMIC DNA]</scope>
    <source>
        <strain evidence="1">M_S1</strain>
        <tissue evidence="1">Blood</tissue>
    </source>
</reference>
<dbReference type="EMBL" id="JAAGNN010000023">
    <property type="protein sequence ID" value="KAF4073815.1"/>
    <property type="molecule type" value="Genomic_DNA"/>
</dbReference>
<comment type="caution">
    <text evidence="1">The sequence shown here is derived from an EMBL/GenBank/DDBJ whole genome shotgun (WGS) entry which is preliminary data.</text>
</comment>
<evidence type="ECO:0000313" key="2">
    <source>
        <dbReference type="Proteomes" id="UP000593565"/>
    </source>
</evidence>
<evidence type="ECO:0000313" key="1">
    <source>
        <dbReference type="EMBL" id="KAF4073815.1"/>
    </source>
</evidence>
<keyword evidence="2" id="KW-1185">Reference proteome</keyword>
<proteinExistence type="predicted"/>
<dbReference type="Proteomes" id="UP000593565">
    <property type="component" value="Unassembled WGS sequence"/>
</dbReference>
<sequence>MPPGTHTLAHSLGCVRMESFALCGCLLGALRPDLQHPETGSGEHRHCLCSVSALLSVAVFQSKLGPLKDSRSMMIWCRQNLRPLPPSVPQAPRRSGSQGLVYCVNSGRRAHMACCILCAHHRDTLYLTLSNCRSQEETSKRTTEKSRRAEAVQI</sequence>
<dbReference type="AlphaFoldDB" id="A0A7J5ZT97"/>
<name>A0A7J5ZT97_AMEME</name>
<organism evidence="1 2">
    <name type="scientific">Ameiurus melas</name>
    <name type="common">Black bullhead</name>
    <name type="synonym">Silurus melas</name>
    <dbReference type="NCBI Taxonomy" id="219545"/>
    <lineage>
        <taxon>Eukaryota</taxon>
        <taxon>Metazoa</taxon>
        <taxon>Chordata</taxon>
        <taxon>Craniata</taxon>
        <taxon>Vertebrata</taxon>
        <taxon>Euteleostomi</taxon>
        <taxon>Actinopterygii</taxon>
        <taxon>Neopterygii</taxon>
        <taxon>Teleostei</taxon>
        <taxon>Ostariophysi</taxon>
        <taxon>Siluriformes</taxon>
        <taxon>Ictaluridae</taxon>
        <taxon>Ameiurus</taxon>
    </lineage>
</organism>
<gene>
    <name evidence="1" type="ORF">AMELA_G00247660</name>
</gene>
<accession>A0A7J5ZT97</accession>
<protein>
    <submittedName>
        <fullName evidence="1">Uncharacterized protein</fullName>
    </submittedName>
</protein>